<evidence type="ECO:0000256" key="13">
    <source>
        <dbReference type="PIRSR" id="PIRSR000853-2"/>
    </source>
</evidence>
<dbReference type="PANTHER" id="PTHR22931">
    <property type="entry name" value="PHOSPHOENOLPYRUVATE DIKINASE-RELATED"/>
    <property type="match status" value="1"/>
</dbReference>
<comment type="cofactor">
    <cofactor evidence="1 11 14">
        <name>Mg(2+)</name>
        <dbReference type="ChEBI" id="CHEBI:18420"/>
    </cofactor>
</comment>
<dbReference type="InterPro" id="IPR002192">
    <property type="entry name" value="PPDK_AMP/ATP-bd"/>
</dbReference>
<dbReference type="PIRSF" id="PIRSF000853">
    <property type="entry name" value="PPDK"/>
    <property type="match status" value="1"/>
</dbReference>
<dbReference type="SUPFAM" id="SSF56059">
    <property type="entry name" value="Glutathione synthetase ATP-binding domain-like"/>
    <property type="match status" value="1"/>
</dbReference>
<feature type="domain" description="Pyruvate phosphate dikinase AMP/ATP-binding" evidence="16">
    <location>
        <begin position="88"/>
        <end position="316"/>
    </location>
</feature>
<dbReference type="Gene3D" id="3.50.30.10">
    <property type="entry name" value="Phosphohistidine domain"/>
    <property type="match status" value="1"/>
</dbReference>
<feature type="binding site" evidence="13">
    <location>
        <position position="794"/>
    </location>
    <ligand>
        <name>substrate</name>
    </ligand>
</feature>
<dbReference type="PANTHER" id="PTHR22931:SF9">
    <property type="entry name" value="PYRUVATE, PHOSPHATE DIKINASE 1, CHLOROPLASTIC"/>
    <property type="match status" value="1"/>
</dbReference>
<feature type="domain" description="Pyruvate phosphate dikinase AMP/ATP-binding" evidence="16">
    <location>
        <begin position="322"/>
        <end position="373"/>
    </location>
</feature>
<evidence type="ECO:0000256" key="6">
    <source>
        <dbReference type="ARBA" id="ARBA00022723"/>
    </source>
</evidence>
<evidence type="ECO:0000256" key="5">
    <source>
        <dbReference type="ARBA" id="ARBA00022679"/>
    </source>
</evidence>
<dbReference type="Pfam" id="PF02896">
    <property type="entry name" value="PEP-utilizers_C"/>
    <property type="match status" value="1"/>
</dbReference>
<evidence type="ECO:0000256" key="7">
    <source>
        <dbReference type="ARBA" id="ARBA00022741"/>
    </source>
</evidence>
<feature type="domain" description="PEP-utilising enzyme C-terminal" evidence="17">
    <location>
        <begin position="565"/>
        <end position="917"/>
    </location>
</feature>
<feature type="active site" description="Proton donor" evidence="12">
    <location>
        <position position="881"/>
    </location>
</feature>
<dbReference type="EC" id="2.7.9.1" evidence="3 11"/>
<protein>
    <recommendedName>
        <fullName evidence="4 11">Pyruvate, phosphate dikinase</fullName>
        <ecNumber evidence="3 11">2.7.9.1</ecNumber>
    </recommendedName>
</protein>
<keyword evidence="6 14" id="KW-0479">Metal-binding</keyword>
<dbReference type="Gene3D" id="3.30.470.20">
    <property type="entry name" value="ATP-grasp fold, B domain"/>
    <property type="match status" value="1"/>
</dbReference>
<dbReference type="NCBIfam" id="NF004531">
    <property type="entry name" value="PRK05878.1"/>
    <property type="match status" value="1"/>
</dbReference>
<dbReference type="InterPro" id="IPR008279">
    <property type="entry name" value="PEP-util_enz_mobile_dom"/>
</dbReference>
<evidence type="ECO:0000256" key="4">
    <source>
        <dbReference type="ARBA" id="ARBA00020138"/>
    </source>
</evidence>
<dbReference type="PROSITE" id="PS00370">
    <property type="entry name" value="PEP_ENZYMES_PHOS_SITE"/>
    <property type="match status" value="1"/>
</dbReference>
<dbReference type="Pfam" id="PF01326">
    <property type="entry name" value="PPDK_N"/>
    <property type="match status" value="2"/>
</dbReference>
<dbReference type="GO" id="GO:0005524">
    <property type="term" value="F:ATP binding"/>
    <property type="evidence" value="ECO:0007669"/>
    <property type="project" value="UniProtKB-UniRule"/>
</dbReference>
<feature type="binding site" evidence="13">
    <location>
        <position position="607"/>
    </location>
    <ligand>
        <name>substrate</name>
    </ligand>
</feature>
<keyword evidence="10 14" id="KW-0460">Magnesium</keyword>
<dbReference type="Gene3D" id="3.20.20.60">
    <property type="entry name" value="Phosphoenolpyruvate-binding domains"/>
    <property type="match status" value="1"/>
</dbReference>
<comment type="catalytic activity">
    <reaction evidence="11">
        <text>pyruvate + phosphate + ATP = phosphoenolpyruvate + AMP + diphosphate + H(+)</text>
        <dbReference type="Rhea" id="RHEA:10756"/>
        <dbReference type="ChEBI" id="CHEBI:15361"/>
        <dbReference type="ChEBI" id="CHEBI:15378"/>
        <dbReference type="ChEBI" id="CHEBI:30616"/>
        <dbReference type="ChEBI" id="CHEBI:33019"/>
        <dbReference type="ChEBI" id="CHEBI:43474"/>
        <dbReference type="ChEBI" id="CHEBI:58702"/>
        <dbReference type="ChEBI" id="CHEBI:456215"/>
        <dbReference type="EC" id="2.7.9.1"/>
    </reaction>
</comment>
<feature type="binding site" evidence="14">
    <location>
        <position position="794"/>
    </location>
    <ligand>
        <name>Mg(2+)</name>
        <dbReference type="ChEBI" id="CHEBI:18420"/>
    </ligand>
</feature>
<dbReference type="Gene3D" id="1.10.189.10">
    <property type="entry name" value="Pyruvate Phosphate Dikinase, domain 2"/>
    <property type="match status" value="1"/>
</dbReference>
<evidence type="ECO:0000256" key="2">
    <source>
        <dbReference type="ARBA" id="ARBA00007837"/>
    </source>
</evidence>
<evidence type="ECO:0000313" key="19">
    <source>
        <dbReference type="Proteomes" id="UP001183535"/>
    </source>
</evidence>
<evidence type="ECO:0000259" key="15">
    <source>
        <dbReference type="Pfam" id="PF00391"/>
    </source>
</evidence>
<dbReference type="EMBL" id="JAVRES010000026">
    <property type="protein sequence ID" value="MDT0439434.1"/>
    <property type="molecule type" value="Genomic_DNA"/>
</dbReference>
<dbReference type="Gene3D" id="3.30.1490.20">
    <property type="entry name" value="ATP-grasp fold, A domain"/>
    <property type="match status" value="1"/>
</dbReference>
<dbReference type="SUPFAM" id="SSF51621">
    <property type="entry name" value="Phosphoenolpyruvate/pyruvate domain"/>
    <property type="match status" value="1"/>
</dbReference>
<evidence type="ECO:0000259" key="17">
    <source>
        <dbReference type="Pfam" id="PF02896"/>
    </source>
</evidence>
<evidence type="ECO:0000256" key="11">
    <source>
        <dbReference type="PIRNR" id="PIRNR000853"/>
    </source>
</evidence>
<keyword evidence="9" id="KW-0067">ATP-binding</keyword>
<comment type="similarity">
    <text evidence="2 11">Belongs to the PEP-utilizing enzyme family.</text>
</comment>
<feature type="binding site" evidence="13">
    <location>
        <position position="815"/>
    </location>
    <ligand>
        <name>substrate</name>
    </ligand>
</feature>
<dbReference type="GO" id="GO:0046872">
    <property type="term" value="F:metal ion binding"/>
    <property type="evidence" value="ECO:0007669"/>
    <property type="project" value="UniProtKB-UniRule"/>
</dbReference>
<feature type="binding site" evidence="13">
    <location>
        <position position="662"/>
    </location>
    <ligand>
        <name>substrate</name>
    </ligand>
</feature>
<dbReference type="InterPro" id="IPR013815">
    <property type="entry name" value="ATP_grasp_subdomain_1"/>
</dbReference>
<dbReference type="Pfam" id="PF00391">
    <property type="entry name" value="PEP-utilizers"/>
    <property type="match status" value="1"/>
</dbReference>
<dbReference type="InterPro" id="IPR015813">
    <property type="entry name" value="Pyrv/PenolPyrv_kinase-like_dom"/>
</dbReference>
<reference evidence="19" key="1">
    <citation type="submission" date="2023-07" db="EMBL/GenBank/DDBJ databases">
        <title>30 novel species of actinomycetes from the DSMZ collection.</title>
        <authorList>
            <person name="Nouioui I."/>
        </authorList>
    </citation>
    <scope>NUCLEOTIDE SEQUENCE [LARGE SCALE GENOMIC DNA]</scope>
    <source>
        <strain evidence="19">DSM 41981</strain>
    </source>
</reference>
<evidence type="ECO:0000256" key="3">
    <source>
        <dbReference type="ARBA" id="ARBA00011994"/>
    </source>
</evidence>
<feature type="active site" description="Tele-phosphohistidine intermediate" evidence="12">
    <location>
        <position position="482"/>
    </location>
</feature>
<organism evidence="18 19">
    <name type="scientific">Streptomyces doudnae</name>
    <dbReference type="NCBI Taxonomy" id="3075536"/>
    <lineage>
        <taxon>Bacteria</taxon>
        <taxon>Bacillati</taxon>
        <taxon>Actinomycetota</taxon>
        <taxon>Actinomycetes</taxon>
        <taxon>Kitasatosporales</taxon>
        <taxon>Streptomycetaceae</taxon>
        <taxon>Streptomyces</taxon>
    </lineage>
</organism>
<keyword evidence="19" id="KW-1185">Reference proteome</keyword>
<evidence type="ECO:0000256" key="10">
    <source>
        <dbReference type="ARBA" id="ARBA00022842"/>
    </source>
</evidence>
<gene>
    <name evidence="18" type="primary">ppdK</name>
    <name evidence="18" type="ORF">RM877_32690</name>
</gene>
<name>A0ABD5F0S1_9ACTN</name>
<dbReference type="InterPro" id="IPR018274">
    <property type="entry name" value="PEP_util_AS"/>
</dbReference>
<evidence type="ECO:0000256" key="12">
    <source>
        <dbReference type="PIRSR" id="PIRSR000853-1"/>
    </source>
</evidence>
<dbReference type="InterPro" id="IPR040442">
    <property type="entry name" value="Pyrv_kinase-like_dom_sf"/>
</dbReference>
<keyword evidence="7" id="KW-0547">Nucleotide-binding</keyword>
<sequence>MFLAVRAATASRGVETVSEKTAPQADPATPQGAKFVYDFTEGNKDLKDLLGGKGANLAEMTNLGLPVPPGFTITTDACKVYLDSGEEPAALRDEVSAHLDALESRMGKKLGQADDPLLVSVRSGAKFSMPGMMDTVLNIGLSDASVRGLAEQAGDERFAWDSYRRLIQMFGKTVLGVDGDLFEDALDRAKDAKKVTVDTELSADDLKKLVTAFKRIVEKEAGRDFPQDPREQMDLAIHAVFDSWNTDRAKLYRRQERIPHDLGTAVNVCSMVFGNLGPDSGTGVAFTRDPASGHQGVYGDYLQNAQGEDVVAGIRNTVPLAELESIDKKSYDRLMQIMETLENHYKDLCDIEFTIERGQLWMLQTRVGKRTAGAAFRIATQLVDQGLIDETEALQRVTGAQLAQLMFPRFDEHARTRPVGRGIAASPGAAVGKAVFDSYTAVKWSRSGEKVILVRRETNPDDLDGMIAAEGILTSRGGKTSHAAVVARGMGKTCVCGAEELEVDTKRRRMVVPGGHVVEEGDLISIDGSSGKVYLGETPVVPSPVVEYFEGRMHAGADDADELVEAVHRIMAFADRKRRLRVRANADNAEDALRARRFGAQGIGLCRTEHMFLGDRRELVERLILADTDTEREESLRALLPLQKQDFVELFEAMDGLPVTVRLLDPPLHEFLPDITELSVRVALAESRQESHENDLRLLQAVHRLHEQNPMLGLRGVRLGLVIPGLFTMQVRAIAEAAAERRAAKGDPRAEIMIPLVGTVQELEIVREEADQVIAEVQEATGTELRLAIGTMIELPRAALTAGQIAEAAEFFSFGTNDLTQTVWGFSRDDVEASFFTAYLEKGIFGVSPFETIDRDGVGSLVELASAAGRATRPDLKLGVCGEHGGDPESVHFFHEVGLDYVSCSPFRIPVARLEAGRAATESRGSDHR</sequence>
<feature type="binding site" evidence="13">
    <location>
        <position position="817"/>
    </location>
    <ligand>
        <name>substrate</name>
    </ligand>
</feature>
<dbReference type="AlphaFoldDB" id="A0ABD5F0S1"/>
<evidence type="ECO:0000256" key="8">
    <source>
        <dbReference type="ARBA" id="ARBA00022777"/>
    </source>
</evidence>
<evidence type="ECO:0000313" key="18">
    <source>
        <dbReference type="EMBL" id="MDT0439434.1"/>
    </source>
</evidence>
<feature type="domain" description="PEP-utilising enzyme mobile" evidence="15">
    <location>
        <begin position="449"/>
        <end position="531"/>
    </location>
</feature>
<dbReference type="NCBIfam" id="TIGR01828">
    <property type="entry name" value="pyru_phos_dikin"/>
    <property type="match status" value="1"/>
</dbReference>
<proteinExistence type="inferred from homology"/>
<evidence type="ECO:0000259" key="16">
    <source>
        <dbReference type="Pfam" id="PF01326"/>
    </source>
</evidence>
<dbReference type="InterPro" id="IPR010121">
    <property type="entry name" value="Pyruvate_phosphate_dikinase"/>
</dbReference>
<dbReference type="InterPro" id="IPR036637">
    <property type="entry name" value="Phosphohistidine_dom_sf"/>
</dbReference>
<evidence type="ECO:0000256" key="14">
    <source>
        <dbReference type="PIRSR" id="PIRSR000853-3"/>
    </source>
</evidence>
<evidence type="ECO:0000256" key="9">
    <source>
        <dbReference type="ARBA" id="ARBA00022840"/>
    </source>
</evidence>
<dbReference type="SUPFAM" id="SSF52009">
    <property type="entry name" value="Phosphohistidine domain"/>
    <property type="match status" value="1"/>
</dbReference>
<dbReference type="InterPro" id="IPR000121">
    <property type="entry name" value="PEP_util_C"/>
</dbReference>
<dbReference type="GO" id="GO:0016301">
    <property type="term" value="F:kinase activity"/>
    <property type="evidence" value="ECO:0007669"/>
    <property type="project" value="UniProtKB-UniRule"/>
</dbReference>
<comment type="caution">
    <text evidence="18">The sequence shown here is derived from an EMBL/GenBank/DDBJ whole genome shotgun (WGS) entry which is preliminary data.</text>
</comment>
<keyword evidence="5 18" id="KW-0808">Transferase</keyword>
<feature type="binding site" evidence="14">
    <location>
        <position position="818"/>
    </location>
    <ligand>
        <name>Mg(2+)</name>
        <dbReference type="ChEBI" id="CHEBI:18420"/>
    </ligand>
</feature>
<feature type="binding site" evidence="13">
    <location>
        <position position="818"/>
    </location>
    <ligand>
        <name>substrate</name>
    </ligand>
</feature>
<keyword evidence="18" id="KW-0670">Pyruvate</keyword>
<dbReference type="Proteomes" id="UP001183535">
    <property type="component" value="Unassembled WGS sequence"/>
</dbReference>
<dbReference type="Gene3D" id="1.20.80.30">
    <property type="match status" value="1"/>
</dbReference>
<keyword evidence="8" id="KW-0418">Kinase</keyword>
<accession>A0ABD5F0S1</accession>
<evidence type="ECO:0000256" key="1">
    <source>
        <dbReference type="ARBA" id="ARBA00001946"/>
    </source>
</evidence>
<feature type="binding site" evidence="13">
    <location>
        <position position="816"/>
    </location>
    <ligand>
        <name>substrate</name>
    </ligand>
</feature>
<dbReference type="GO" id="GO:0050242">
    <property type="term" value="F:pyruvate, phosphate dikinase activity"/>
    <property type="evidence" value="ECO:0007669"/>
    <property type="project" value="UniProtKB-UniRule"/>
</dbReference>